<feature type="region of interest" description="Disordered" evidence="1">
    <location>
        <begin position="82"/>
        <end position="101"/>
    </location>
</feature>
<dbReference type="Proteomes" id="UP000799770">
    <property type="component" value="Unassembled WGS sequence"/>
</dbReference>
<accession>A0A6A5YUA5</accession>
<feature type="compositionally biased region" description="Polar residues" evidence="1">
    <location>
        <begin position="154"/>
        <end position="163"/>
    </location>
</feature>
<keyword evidence="2" id="KW-0812">Transmembrane</keyword>
<sequence length="327" mass="36585">MASVSTLPKVTAPTATGLLPQQDPPRPYPVVISVTVVTIVTLVVFVVTHWKRQDKIIYQGGSDYVDIEQRNEEDNATFEMDDFSHGRYHGSRRSHMAEPRLRIVRDTSSQDLASAPRSFRSFDSQPSHSTTSRNTSSRSHTSTQRIFKEGELPNDQSVSGSRTDSIDDMAHDERTGTWEPARERTGADNFRSLDGRYRNPLQVLPASLDPHCNAPQQLAAPEPTMSPAQGHYEHFSPVQYAQDPTLHRYGTQRQISRPLPAAQVTEKPPYRAYHPDFAKIEPTPEDSEYDHSRESTTVQSRYNSEFGGSALTASAVGTEVSEDGWNE</sequence>
<proteinExistence type="predicted"/>
<keyword evidence="2" id="KW-0472">Membrane</keyword>
<name>A0A6A5YUA5_9PLEO</name>
<reference evidence="3" key="1">
    <citation type="journal article" date="2020" name="Stud. Mycol.">
        <title>101 Dothideomycetes genomes: a test case for predicting lifestyles and emergence of pathogens.</title>
        <authorList>
            <person name="Haridas S."/>
            <person name="Albert R."/>
            <person name="Binder M."/>
            <person name="Bloem J."/>
            <person name="Labutti K."/>
            <person name="Salamov A."/>
            <person name="Andreopoulos B."/>
            <person name="Baker S."/>
            <person name="Barry K."/>
            <person name="Bills G."/>
            <person name="Bluhm B."/>
            <person name="Cannon C."/>
            <person name="Castanera R."/>
            <person name="Culley D."/>
            <person name="Daum C."/>
            <person name="Ezra D."/>
            <person name="Gonzalez J."/>
            <person name="Henrissat B."/>
            <person name="Kuo A."/>
            <person name="Liang C."/>
            <person name="Lipzen A."/>
            <person name="Lutzoni F."/>
            <person name="Magnuson J."/>
            <person name="Mondo S."/>
            <person name="Nolan M."/>
            <person name="Ohm R."/>
            <person name="Pangilinan J."/>
            <person name="Park H.-J."/>
            <person name="Ramirez L."/>
            <person name="Alfaro M."/>
            <person name="Sun H."/>
            <person name="Tritt A."/>
            <person name="Yoshinaga Y."/>
            <person name="Zwiers L.-H."/>
            <person name="Turgeon B."/>
            <person name="Goodwin S."/>
            <person name="Spatafora J."/>
            <person name="Crous P."/>
            <person name="Grigoriev I."/>
        </authorList>
    </citation>
    <scope>NUCLEOTIDE SEQUENCE</scope>
    <source>
        <strain evidence="3">CBS 627.86</strain>
    </source>
</reference>
<dbReference type="AlphaFoldDB" id="A0A6A5YUA5"/>
<gene>
    <name evidence="3" type="ORF">BDV96DRAFT_604173</name>
</gene>
<feature type="region of interest" description="Disordered" evidence="1">
    <location>
        <begin position="268"/>
        <end position="327"/>
    </location>
</feature>
<dbReference type="EMBL" id="ML977339">
    <property type="protein sequence ID" value="KAF2110097.1"/>
    <property type="molecule type" value="Genomic_DNA"/>
</dbReference>
<evidence type="ECO:0000256" key="2">
    <source>
        <dbReference type="SAM" id="Phobius"/>
    </source>
</evidence>
<protein>
    <submittedName>
        <fullName evidence="3">Uncharacterized protein</fullName>
    </submittedName>
</protein>
<feature type="region of interest" description="Disordered" evidence="1">
    <location>
        <begin position="109"/>
        <end position="184"/>
    </location>
</feature>
<evidence type="ECO:0000313" key="4">
    <source>
        <dbReference type="Proteomes" id="UP000799770"/>
    </source>
</evidence>
<feature type="transmembrane region" description="Helical" evidence="2">
    <location>
        <begin position="28"/>
        <end position="47"/>
    </location>
</feature>
<evidence type="ECO:0000256" key="1">
    <source>
        <dbReference type="SAM" id="MobiDB-lite"/>
    </source>
</evidence>
<keyword evidence="4" id="KW-1185">Reference proteome</keyword>
<feature type="compositionally biased region" description="Basic and acidic residues" evidence="1">
    <location>
        <begin position="164"/>
        <end position="184"/>
    </location>
</feature>
<feature type="compositionally biased region" description="Low complexity" evidence="1">
    <location>
        <begin position="127"/>
        <end position="143"/>
    </location>
</feature>
<organism evidence="3 4">
    <name type="scientific">Lophiotrema nucula</name>
    <dbReference type="NCBI Taxonomy" id="690887"/>
    <lineage>
        <taxon>Eukaryota</taxon>
        <taxon>Fungi</taxon>
        <taxon>Dikarya</taxon>
        <taxon>Ascomycota</taxon>
        <taxon>Pezizomycotina</taxon>
        <taxon>Dothideomycetes</taxon>
        <taxon>Pleosporomycetidae</taxon>
        <taxon>Pleosporales</taxon>
        <taxon>Lophiotremataceae</taxon>
        <taxon>Lophiotrema</taxon>
    </lineage>
</organism>
<keyword evidence="2" id="KW-1133">Transmembrane helix</keyword>
<evidence type="ECO:0000313" key="3">
    <source>
        <dbReference type="EMBL" id="KAF2110097.1"/>
    </source>
</evidence>